<dbReference type="SUPFAM" id="SSF48264">
    <property type="entry name" value="Cytochrome P450"/>
    <property type="match status" value="1"/>
</dbReference>
<evidence type="ECO:0000313" key="20">
    <source>
        <dbReference type="Proteomes" id="UP000054321"/>
    </source>
</evidence>
<dbReference type="InterPro" id="IPR039261">
    <property type="entry name" value="FNR_nucleotide-bd"/>
</dbReference>
<accession>A0A0C3HXG6</accession>
<keyword evidence="3 14" id="KW-0813">Transport</keyword>
<dbReference type="InterPro" id="IPR017972">
    <property type="entry name" value="Cyt_P450_CS"/>
</dbReference>
<keyword evidence="7 14" id="KW-0479">Metal-binding</keyword>
<evidence type="ECO:0000256" key="14">
    <source>
        <dbReference type="PIRNR" id="PIRNR000209"/>
    </source>
</evidence>
<dbReference type="EMBL" id="KN832870">
    <property type="protein sequence ID" value="KIN06917.1"/>
    <property type="molecule type" value="Genomic_DNA"/>
</dbReference>
<dbReference type="Gene3D" id="3.40.50.360">
    <property type="match status" value="1"/>
</dbReference>
<evidence type="ECO:0000256" key="4">
    <source>
        <dbReference type="ARBA" id="ARBA00022617"/>
    </source>
</evidence>
<evidence type="ECO:0000256" key="8">
    <source>
        <dbReference type="ARBA" id="ARBA00022827"/>
    </source>
</evidence>
<keyword evidence="13 14" id="KW-0503">Monooxygenase</keyword>
<dbReference type="InterPro" id="IPR023206">
    <property type="entry name" value="Bifunctional_P450_P450_red"/>
</dbReference>
<evidence type="ECO:0000256" key="5">
    <source>
        <dbReference type="ARBA" id="ARBA00022630"/>
    </source>
</evidence>
<dbReference type="InterPro" id="IPR001433">
    <property type="entry name" value="OxRdtase_FAD/NAD-bd"/>
</dbReference>
<evidence type="ECO:0000256" key="16">
    <source>
        <dbReference type="SAM" id="MobiDB-lite"/>
    </source>
</evidence>
<dbReference type="CDD" id="cd11068">
    <property type="entry name" value="CYP120A1"/>
    <property type="match status" value="1"/>
</dbReference>
<keyword evidence="10 14" id="KW-0249">Electron transport</keyword>
<dbReference type="InParanoid" id="A0A0C3HXG6"/>
<keyword evidence="20" id="KW-1185">Reference proteome</keyword>
<dbReference type="STRING" id="913774.A0A0C3HXG6"/>
<dbReference type="Gene3D" id="2.40.30.10">
    <property type="entry name" value="Translation factors"/>
    <property type="match status" value="1"/>
</dbReference>
<dbReference type="InterPro" id="IPR003097">
    <property type="entry name" value="CysJ-like_FAD-binding"/>
</dbReference>
<dbReference type="InterPro" id="IPR036396">
    <property type="entry name" value="Cyt_P450_sf"/>
</dbReference>
<dbReference type="PROSITE" id="PS51384">
    <property type="entry name" value="FAD_FR"/>
    <property type="match status" value="1"/>
</dbReference>
<evidence type="ECO:0000256" key="9">
    <source>
        <dbReference type="ARBA" id="ARBA00022857"/>
    </source>
</evidence>
<dbReference type="Pfam" id="PF00667">
    <property type="entry name" value="FAD_binding_1"/>
    <property type="match status" value="1"/>
</dbReference>
<dbReference type="Proteomes" id="UP000054321">
    <property type="component" value="Unassembled WGS sequence"/>
</dbReference>
<dbReference type="HOGENOM" id="CLU_001570_7_0_1"/>
<feature type="region of interest" description="Disordered" evidence="16">
    <location>
        <begin position="1"/>
        <end position="23"/>
    </location>
</feature>
<evidence type="ECO:0000256" key="7">
    <source>
        <dbReference type="ARBA" id="ARBA00022723"/>
    </source>
</evidence>
<dbReference type="InterPro" id="IPR008254">
    <property type="entry name" value="Flavodoxin/NO_synth"/>
</dbReference>
<evidence type="ECO:0000313" key="19">
    <source>
        <dbReference type="EMBL" id="KIN06917.1"/>
    </source>
</evidence>
<sequence>MECPVTDAKGPAPHPIATTTSSSIDGVDQCKLVEIPEPPKQYFGLIGHMPDIDPGFPIRSFWNLMDMYGPIFKLDLGGSRIILGNQELISQLFDEDKWKKVPGKPQQEMRAASRDGLFTAFLEEPNWWKAHRLLLPAFGPLGLLKMFDNMLEVGSQLVLMWDRFGPDHEIDCAEDLTRLTFDTIGLCGFNFRFNEFYSDEPHPFAKQLGEVLTESGRRGNRPPFVNRLLYFRAEQRRQENILKMWALCDKIVRDRRENPKPDANDLLNVMLNGVDRETGEKLSDENIRFQIGTFLGAGYETTSASLSFIYYHLCHNTDALRKAQQEVDEIVGDKVVTASMLPRLTYLDACIKESMRINPPVNLVNRTATKDTVLGGKYFVKKGTPVSGILRHLHRDRKIWGEDADEFRPERMLNGGFQALPPGSWKPFGDGLRACIGKGFAEQEMLINLALVLQRFQIAKADPNYTLKMKSTLTTKPDNFKMKVCRRQGRTIWVGIPGSVLAGNPQKHERADRETFRDGEIKRVSVFFGGNTGTCESLAQALSESAPDFGLEVDIQNLDMATENLPTDRPSIIITSSYEGKPPDNAKRFVAWIEQLSLKSAKLPEGTRYAVFGVGNSDWGTTFYRTPKLVNDTLAKLGAEQIIEPSFGNIKLDIAGPWEEWSEQLCMRLSGSNNAIHTSVGVEVCVENGDISQMLGNCSEDMAVGTAISNTELAGTSAGGAAKRHVEVRLPAGYDYTAGDYLVVQGRNPEETVDRVMTRFSFGKQDVMSVKASKKSFLPTHPMPVDQFLRNSVELAAPITKRQLATLAGWAEEGSEERKELERMQEDVKYQEILERRYSIIDTLEEFPGLCLPFGVYIDLLPPLTPRPYSISSSPLEAKNLLSLHGKEYPLIASVTFDVFESPAMSGHGTFRGVASSYLATRRSGDGILCFIRPTNVGFRLPTETETPVIMLAAGTGIAPMRAFIQERAAIRRAGARNLGPAILFFGCRHPDKDYIYRAELTEWAKEGVVDVIPCFSRPDDRGQQKGQYVPEALWEHRDRVWEMFRNGGRIYVCGSASRLGRSSAQMCKQIWREKTGESELEADLWLEKIKAVRYVSDVY</sequence>
<dbReference type="CDD" id="cd06206">
    <property type="entry name" value="bifunctional_CYPOR"/>
    <property type="match status" value="1"/>
</dbReference>
<dbReference type="Gene3D" id="1.10.630.10">
    <property type="entry name" value="Cytochrome P450"/>
    <property type="match status" value="1"/>
</dbReference>
<protein>
    <recommendedName>
        <fullName evidence="14">Bifunctional cytochrome P450/NADPH--P450 reductase</fullName>
    </recommendedName>
    <domain>
        <recommendedName>
            <fullName evidence="14">Cytochrome P450</fullName>
            <ecNumber evidence="14">1.14.14.1</ecNumber>
        </recommendedName>
    </domain>
    <domain>
        <recommendedName>
            <fullName evidence="14">NADPH--cytochrome P450 reductase</fullName>
            <ecNumber evidence="14">1.6.2.4</ecNumber>
        </recommendedName>
    </domain>
</protein>
<feature type="binding site" description="axial binding residue" evidence="15">
    <location>
        <position position="435"/>
    </location>
    <ligand>
        <name>heme</name>
        <dbReference type="ChEBI" id="CHEBI:30413"/>
    </ligand>
    <ligandPart>
        <name>Fe</name>
        <dbReference type="ChEBI" id="CHEBI:18248"/>
    </ligandPart>
</feature>
<organism evidence="19 20">
    <name type="scientific">Oidiodendron maius (strain Zn)</name>
    <dbReference type="NCBI Taxonomy" id="913774"/>
    <lineage>
        <taxon>Eukaryota</taxon>
        <taxon>Fungi</taxon>
        <taxon>Dikarya</taxon>
        <taxon>Ascomycota</taxon>
        <taxon>Pezizomycotina</taxon>
        <taxon>Leotiomycetes</taxon>
        <taxon>Leotiomycetes incertae sedis</taxon>
        <taxon>Myxotrichaceae</taxon>
        <taxon>Oidiodendron</taxon>
    </lineage>
</organism>
<dbReference type="InterPro" id="IPR017938">
    <property type="entry name" value="Riboflavin_synthase-like_b-brl"/>
</dbReference>
<dbReference type="SUPFAM" id="SSF52343">
    <property type="entry name" value="Ferredoxin reductase-like, C-terminal NADP-linked domain"/>
    <property type="match status" value="1"/>
</dbReference>
<evidence type="ECO:0000256" key="2">
    <source>
        <dbReference type="ARBA" id="ARBA00010018"/>
    </source>
</evidence>
<dbReference type="InterPro" id="IPR017927">
    <property type="entry name" value="FAD-bd_FR_type"/>
</dbReference>
<name>A0A0C3HXG6_OIDMZ</name>
<feature type="domain" description="FAD-binding FR-type" evidence="18">
    <location>
        <begin position="700"/>
        <end position="942"/>
    </location>
</feature>
<evidence type="ECO:0000256" key="15">
    <source>
        <dbReference type="PIRSR" id="PIRSR000209-1"/>
    </source>
</evidence>
<comment type="similarity">
    <text evidence="2 14">In the N-terminal section; belongs to the cytochrome P450 family.</text>
</comment>
<dbReference type="PRINTS" id="PR00385">
    <property type="entry name" value="P450"/>
</dbReference>
<dbReference type="Pfam" id="PF00067">
    <property type="entry name" value="p450"/>
    <property type="match status" value="1"/>
</dbReference>
<dbReference type="GO" id="GO:0020037">
    <property type="term" value="F:heme binding"/>
    <property type="evidence" value="ECO:0007669"/>
    <property type="project" value="UniProtKB-UniRule"/>
</dbReference>
<keyword evidence="4 14" id="KW-0349">Heme</keyword>
<dbReference type="OrthoDB" id="1470350at2759"/>
<dbReference type="EC" id="1.6.2.4" evidence="14"/>
<reference evidence="19 20" key="1">
    <citation type="submission" date="2014-04" db="EMBL/GenBank/DDBJ databases">
        <authorList>
            <consortium name="DOE Joint Genome Institute"/>
            <person name="Kuo A."/>
            <person name="Martino E."/>
            <person name="Perotto S."/>
            <person name="Kohler A."/>
            <person name="Nagy L.G."/>
            <person name="Floudas D."/>
            <person name="Copeland A."/>
            <person name="Barry K.W."/>
            <person name="Cichocki N."/>
            <person name="Veneault-Fourrey C."/>
            <person name="LaButti K."/>
            <person name="Lindquist E.A."/>
            <person name="Lipzen A."/>
            <person name="Lundell T."/>
            <person name="Morin E."/>
            <person name="Murat C."/>
            <person name="Sun H."/>
            <person name="Tunlid A."/>
            <person name="Henrissat B."/>
            <person name="Grigoriev I.V."/>
            <person name="Hibbett D.S."/>
            <person name="Martin F."/>
            <person name="Nordberg H.P."/>
            <person name="Cantor M.N."/>
            <person name="Hua S.X."/>
        </authorList>
    </citation>
    <scope>NUCLEOTIDE SEQUENCE [LARGE SCALE GENOMIC DNA]</scope>
    <source>
        <strain evidence="19 20">Zn</strain>
    </source>
</reference>
<keyword evidence="12 14" id="KW-0408">Iron</keyword>
<dbReference type="SUPFAM" id="SSF63380">
    <property type="entry name" value="Riboflavin synthase domain-like"/>
    <property type="match status" value="1"/>
</dbReference>
<keyword evidence="6 14" id="KW-0288">FMN</keyword>
<evidence type="ECO:0000256" key="12">
    <source>
        <dbReference type="ARBA" id="ARBA00023004"/>
    </source>
</evidence>
<dbReference type="PIRSF" id="PIRSF000209">
    <property type="entry name" value="Bifunctional_P450_P450R"/>
    <property type="match status" value="1"/>
</dbReference>
<evidence type="ECO:0000256" key="3">
    <source>
        <dbReference type="ARBA" id="ARBA00022448"/>
    </source>
</evidence>
<keyword evidence="8 14" id="KW-0274">FAD</keyword>
<dbReference type="GO" id="GO:0003958">
    <property type="term" value="F:NADPH-hemoprotein reductase activity"/>
    <property type="evidence" value="ECO:0007669"/>
    <property type="project" value="UniProtKB-UniRule"/>
</dbReference>
<dbReference type="PANTHER" id="PTHR19384:SF127">
    <property type="entry name" value="BIFUNCTIONAL CYTOCHROME P450_NADPH--P450 REDUCTASE"/>
    <property type="match status" value="1"/>
</dbReference>
<dbReference type="AlphaFoldDB" id="A0A0C3HXG6"/>
<feature type="domain" description="Flavodoxin-like" evidence="17">
    <location>
        <begin position="524"/>
        <end position="666"/>
    </location>
</feature>
<dbReference type="PROSITE" id="PS50902">
    <property type="entry name" value="FLAVODOXIN_LIKE"/>
    <property type="match status" value="1"/>
</dbReference>
<dbReference type="InterPro" id="IPR029039">
    <property type="entry name" value="Flavoprotein-like_sf"/>
</dbReference>
<comment type="catalytic activity">
    <reaction evidence="14">
        <text>2 oxidized [cytochrome P450] + NADPH = 2 reduced [cytochrome P450] + NADP(+) + H(+)</text>
        <dbReference type="Rhea" id="RHEA:24040"/>
        <dbReference type="Rhea" id="RHEA-COMP:14627"/>
        <dbReference type="Rhea" id="RHEA-COMP:14628"/>
        <dbReference type="ChEBI" id="CHEBI:15378"/>
        <dbReference type="ChEBI" id="CHEBI:55376"/>
        <dbReference type="ChEBI" id="CHEBI:57783"/>
        <dbReference type="ChEBI" id="CHEBI:58349"/>
        <dbReference type="ChEBI" id="CHEBI:60344"/>
        <dbReference type="EC" id="1.6.2.4"/>
    </reaction>
</comment>
<dbReference type="InterPro" id="IPR001128">
    <property type="entry name" value="Cyt_P450"/>
</dbReference>
<evidence type="ECO:0000256" key="1">
    <source>
        <dbReference type="ARBA" id="ARBA00001971"/>
    </source>
</evidence>
<comment type="cofactor">
    <cofactor evidence="1 14 15">
        <name>heme</name>
        <dbReference type="ChEBI" id="CHEBI:30413"/>
    </cofactor>
</comment>
<reference evidence="20" key="2">
    <citation type="submission" date="2015-01" db="EMBL/GenBank/DDBJ databases">
        <title>Evolutionary Origins and Diversification of the Mycorrhizal Mutualists.</title>
        <authorList>
            <consortium name="DOE Joint Genome Institute"/>
            <consortium name="Mycorrhizal Genomics Consortium"/>
            <person name="Kohler A."/>
            <person name="Kuo A."/>
            <person name="Nagy L.G."/>
            <person name="Floudas D."/>
            <person name="Copeland A."/>
            <person name="Barry K.W."/>
            <person name="Cichocki N."/>
            <person name="Veneault-Fourrey C."/>
            <person name="LaButti K."/>
            <person name="Lindquist E.A."/>
            <person name="Lipzen A."/>
            <person name="Lundell T."/>
            <person name="Morin E."/>
            <person name="Murat C."/>
            <person name="Riley R."/>
            <person name="Ohm R."/>
            <person name="Sun H."/>
            <person name="Tunlid A."/>
            <person name="Henrissat B."/>
            <person name="Grigoriev I.V."/>
            <person name="Hibbett D.S."/>
            <person name="Martin F."/>
        </authorList>
    </citation>
    <scope>NUCLEOTIDE SEQUENCE [LARGE SCALE GENOMIC DNA]</scope>
    <source>
        <strain evidence="20">Zn</strain>
    </source>
</reference>
<dbReference type="SUPFAM" id="SSF52218">
    <property type="entry name" value="Flavoproteins"/>
    <property type="match status" value="1"/>
</dbReference>
<proteinExistence type="inferred from homology"/>
<dbReference type="InterPro" id="IPR002401">
    <property type="entry name" value="Cyt_P450_E_grp-I"/>
</dbReference>
<keyword evidence="11 14" id="KW-0560">Oxidoreductase</keyword>
<evidence type="ECO:0000256" key="6">
    <source>
        <dbReference type="ARBA" id="ARBA00022643"/>
    </source>
</evidence>
<keyword evidence="9 14" id="KW-0521">NADP</keyword>
<evidence type="ECO:0000259" key="18">
    <source>
        <dbReference type="PROSITE" id="PS51384"/>
    </source>
</evidence>
<dbReference type="PANTHER" id="PTHR19384">
    <property type="entry name" value="NITRIC OXIDE SYNTHASE-RELATED"/>
    <property type="match status" value="1"/>
</dbReference>
<evidence type="ECO:0000256" key="10">
    <source>
        <dbReference type="ARBA" id="ARBA00022982"/>
    </source>
</evidence>
<gene>
    <name evidence="19" type="ORF">OIDMADRAFT_21852</name>
</gene>
<dbReference type="GO" id="GO:0005829">
    <property type="term" value="C:cytosol"/>
    <property type="evidence" value="ECO:0007669"/>
    <property type="project" value="TreeGrafter"/>
</dbReference>
<evidence type="ECO:0000259" key="17">
    <source>
        <dbReference type="PROSITE" id="PS50902"/>
    </source>
</evidence>
<evidence type="ECO:0000256" key="13">
    <source>
        <dbReference type="ARBA" id="ARBA00023033"/>
    </source>
</evidence>
<dbReference type="FunFam" id="1.10.630.10:FF:000040">
    <property type="entry name" value="Bifunctional cytochrome P450/NADPH--P450 reductase"/>
    <property type="match status" value="1"/>
</dbReference>
<dbReference type="GO" id="GO:0070330">
    <property type="term" value="F:aromatase activity"/>
    <property type="evidence" value="ECO:0007669"/>
    <property type="project" value="UniProtKB-UniRule"/>
</dbReference>
<evidence type="ECO:0000256" key="11">
    <source>
        <dbReference type="ARBA" id="ARBA00023002"/>
    </source>
</evidence>
<dbReference type="Pfam" id="PF00175">
    <property type="entry name" value="NAD_binding_1"/>
    <property type="match status" value="1"/>
</dbReference>
<comment type="cofactor">
    <cofactor evidence="14">
        <name>FAD</name>
        <dbReference type="ChEBI" id="CHEBI:57692"/>
    </cofactor>
    <cofactor evidence="14">
        <name>FMN</name>
        <dbReference type="ChEBI" id="CHEBI:58210"/>
    </cofactor>
</comment>
<dbReference type="Gene3D" id="3.40.50.80">
    <property type="entry name" value="Nucleotide-binding domain of ferredoxin-NADP reductase (FNR) module"/>
    <property type="match status" value="1"/>
</dbReference>
<dbReference type="EC" id="1.14.14.1" evidence="14"/>
<dbReference type="PRINTS" id="PR00463">
    <property type="entry name" value="EP450I"/>
</dbReference>
<keyword evidence="5 14" id="KW-0285">Flavoprotein</keyword>
<dbReference type="PROSITE" id="PS00086">
    <property type="entry name" value="CYTOCHROME_P450"/>
    <property type="match status" value="1"/>
</dbReference>
<dbReference type="GO" id="GO:0005506">
    <property type="term" value="F:iron ion binding"/>
    <property type="evidence" value="ECO:0007669"/>
    <property type="project" value="UniProtKB-UniRule"/>
</dbReference>
<dbReference type="GO" id="GO:0010181">
    <property type="term" value="F:FMN binding"/>
    <property type="evidence" value="ECO:0007669"/>
    <property type="project" value="UniProtKB-UniRule"/>
</dbReference>
<dbReference type="InterPro" id="IPR023173">
    <property type="entry name" value="NADPH_Cyt_P450_Rdtase_alpha"/>
</dbReference>
<dbReference type="Gene3D" id="1.20.990.10">
    <property type="entry name" value="NADPH-cytochrome p450 Reductase, Chain A, domain 3"/>
    <property type="match status" value="1"/>
</dbReference>
<dbReference type="Pfam" id="PF00258">
    <property type="entry name" value="Flavodoxin_1"/>
    <property type="match status" value="1"/>
</dbReference>
<dbReference type="GO" id="GO:0050660">
    <property type="term" value="F:flavin adenine dinucleotide binding"/>
    <property type="evidence" value="ECO:0007669"/>
    <property type="project" value="TreeGrafter"/>
</dbReference>
<comment type="catalytic activity">
    <reaction evidence="14">
        <text>an organic molecule + reduced [NADPH--hemoprotein reductase] + O2 = an alcohol + oxidized [NADPH--hemoprotein reductase] + H2O + H(+)</text>
        <dbReference type="Rhea" id="RHEA:17149"/>
        <dbReference type="Rhea" id="RHEA-COMP:11964"/>
        <dbReference type="Rhea" id="RHEA-COMP:11965"/>
        <dbReference type="ChEBI" id="CHEBI:15377"/>
        <dbReference type="ChEBI" id="CHEBI:15378"/>
        <dbReference type="ChEBI" id="CHEBI:15379"/>
        <dbReference type="ChEBI" id="CHEBI:30879"/>
        <dbReference type="ChEBI" id="CHEBI:57618"/>
        <dbReference type="ChEBI" id="CHEBI:58210"/>
        <dbReference type="ChEBI" id="CHEBI:142491"/>
        <dbReference type="EC" id="1.14.14.1"/>
    </reaction>
</comment>